<feature type="compositionally biased region" description="Low complexity" evidence="5">
    <location>
        <begin position="857"/>
        <end position="869"/>
    </location>
</feature>
<evidence type="ECO:0000259" key="6">
    <source>
        <dbReference type="Pfam" id="PF18876"/>
    </source>
</evidence>
<sequence>MAAQSSSLYNEERNLLRIRERERRNQGVLQEKEPLPDQAPLFPEPYKTSKGDELSNRIQSMLGNYEEVKELIGANRNESFIGIPKSVVPSALQSKSDKPNEVSRHSFHSGTHRPIGTSNISSGHRHRPHAETELTAGHLAKSHTSARGQVEDRSTREQQTGSKPMDKSGRRAQECSAEQLSPSSISALSPLLSSLSPPGEPLSPLHSSHEMDSKPQDGQSHEETYSHVNKSPSLYDVGRKDGGSSVTNLLPSTQTFPTSLTSKNNVMPQKPTAYVRPMDGLDQAPNHSPDLKTLQEGYDREPYVTNADLKVKEKLSRSEIPSGQFEDLQKGALGVCLMRPCQKKSPGLFECVWICGDGPLCRTSDLLPARGAREGAARTKRFVGYLIMKSRSFQCLQHTGGKGLSHFKCIHKQEPIMLQDDLQISDSDDSDEGENSEKISSSSVPSSVQQSQADSVVSADSGSVASESSESDSSSDSENESSSSDNEVKQPTRTVSVELSTSSTSIWHLNNWMKPSASTESQSIEDHEQPNHWDSKEQESQKTEPHHKKPTWTSQDEIPNKISHSQSPVPKENITPRQTVGIKQPRKTVKALVTEEPKGGLTVESEPAPYRPRDQPSKEKPTVKTKERTKSNHCKEPKGSSTHTSEKKHKSSRHGGSSKKCLKIQPDKGHSVPPSPQIPPSPKGQSKANHRTSLAHPAVVVCEDVRGDKVLLPIGDRLLQPLSSKPLSLVVRIDLTLLSRLPGICGNISQSKRENGIDQGLYFKKEASETKKLKKQSKEHSKSKVDDCDKNSKKKRIKVESETNAATSRHKELSTEKLPKKSSEKLHKEHRSQKSMSQPGPTQKSAQRHAQKRRPSESSICSQQSTTSSGKSNHKEPSSAKHRRVDEKVSERAKSNKASTENKITPSPVPSLPNGNAKPTRPQLKFEEKLYTSDHYMNEAKKLKHKADAMSSKIGKAFNYLDAAMYFIECGIAMESDVQTPKPAYTMFAETVDLIKFIMKQNNFTDRSAPAHEKALATLCMRCQSVLFMAMFRYKKDTVFKYSRTLGEHFKSSSRAAQAPSQCVSRSTGTPSPLSQTHTPASSGGSQSRSIPSNNGGQGSSINIPQVIHQVASSYVNITSYFLNAYDIWEQADLLAKENKEFFADLSASVCPLALNSTMIQLVHYTKQGLQWLRLESGMT</sequence>
<gene>
    <name evidence="7" type="ORF">PECUL_23A015415</name>
</gene>
<feature type="compositionally biased region" description="Acidic residues" evidence="5">
    <location>
        <begin position="469"/>
        <end position="479"/>
    </location>
</feature>
<feature type="compositionally biased region" description="Polar residues" evidence="5">
    <location>
        <begin position="834"/>
        <end position="845"/>
    </location>
</feature>
<feature type="region of interest" description="Disordered" evidence="5">
    <location>
        <begin position="1057"/>
        <end position="1099"/>
    </location>
</feature>
<feature type="compositionally biased region" description="Low complexity" evidence="5">
    <location>
        <begin position="180"/>
        <end position="206"/>
    </location>
</feature>
<feature type="compositionally biased region" description="Low complexity" evidence="5">
    <location>
        <begin position="438"/>
        <end position="468"/>
    </location>
</feature>
<feature type="compositionally biased region" description="Basic and acidic residues" evidence="5">
    <location>
        <begin position="524"/>
        <end position="544"/>
    </location>
</feature>
<proteinExistence type="inferred from homology"/>
<feature type="compositionally biased region" description="Polar residues" evidence="5">
    <location>
        <begin position="896"/>
        <end position="905"/>
    </location>
</feature>
<dbReference type="AlphaFoldDB" id="A0AAD1SHH6"/>
<feature type="compositionally biased region" description="Basic and acidic residues" evidence="5">
    <location>
        <begin position="611"/>
        <end position="638"/>
    </location>
</feature>
<feature type="region of interest" description="Disordered" evidence="5">
    <location>
        <begin position="769"/>
        <end position="921"/>
    </location>
</feature>
<feature type="compositionally biased region" description="Basic and acidic residues" evidence="5">
    <location>
        <begin position="207"/>
        <end position="225"/>
    </location>
</feature>
<dbReference type="GO" id="GO:0032783">
    <property type="term" value="C:super elongation complex"/>
    <property type="evidence" value="ECO:0007669"/>
    <property type="project" value="TreeGrafter"/>
</dbReference>
<dbReference type="InterPro" id="IPR043640">
    <property type="entry name" value="AF4/FMR2_CHD"/>
</dbReference>
<accession>A0AAD1SHH6</accession>
<feature type="domain" description="AF4/FMR2 C-terminal homology" evidence="6">
    <location>
        <begin position="916"/>
        <end position="1178"/>
    </location>
</feature>
<dbReference type="PANTHER" id="PTHR10528">
    <property type="entry name" value="AF4/FMR2 FAMILY MEMBER"/>
    <property type="match status" value="1"/>
</dbReference>
<protein>
    <recommendedName>
        <fullName evidence="6">AF4/FMR2 C-terminal homology domain-containing protein</fullName>
    </recommendedName>
</protein>
<feature type="compositionally biased region" description="Basic and acidic residues" evidence="5">
    <location>
        <begin position="10"/>
        <end position="35"/>
    </location>
</feature>
<feature type="compositionally biased region" description="Basic and acidic residues" evidence="5">
    <location>
        <begin position="873"/>
        <end position="894"/>
    </location>
</feature>
<comment type="subcellular location">
    <subcellularLocation>
        <location evidence="1">Nucleus</location>
    </subcellularLocation>
</comment>
<reference evidence="7" key="1">
    <citation type="submission" date="2022-03" db="EMBL/GenBank/DDBJ databases">
        <authorList>
            <person name="Alioto T."/>
            <person name="Alioto T."/>
            <person name="Gomez Garrido J."/>
        </authorList>
    </citation>
    <scope>NUCLEOTIDE SEQUENCE</scope>
</reference>
<evidence type="ECO:0000256" key="3">
    <source>
        <dbReference type="ARBA" id="ARBA00022553"/>
    </source>
</evidence>
<dbReference type="GO" id="GO:0010468">
    <property type="term" value="P:regulation of gene expression"/>
    <property type="evidence" value="ECO:0007669"/>
    <property type="project" value="InterPro"/>
</dbReference>
<evidence type="ECO:0000256" key="1">
    <source>
        <dbReference type="ARBA" id="ARBA00004123"/>
    </source>
</evidence>
<dbReference type="InterPro" id="IPR007797">
    <property type="entry name" value="AF4/FMR2"/>
</dbReference>
<keyword evidence="3" id="KW-0597">Phosphoprotein</keyword>
<dbReference type="Gene3D" id="6.10.250.2670">
    <property type="match status" value="1"/>
</dbReference>
<organism evidence="7 8">
    <name type="scientific">Pelobates cultripes</name>
    <name type="common">Western spadefoot toad</name>
    <dbReference type="NCBI Taxonomy" id="61616"/>
    <lineage>
        <taxon>Eukaryota</taxon>
        <taxon>Metazoa</taxon>
        <taxon>Chordata</taxon>
        <taxon>Craniata</taxon>
        <taxon>Vertebrata</taxon>
        <taxon>Euteleostomi</taxon>
        <taxon>Amphibia</taxon>
        <taxon>Batrachia</taxon>
        <taxon>Anura</taxon>
        <taxon>Pelobatoidea</taxon>
        <taxon>Pelobatidae</taxon>
        <taxon>Pelobates</taxon>
    </lineage>
</organism>
<evidence type="ECO:0000256" key="4">
    <source>
        <dbReference type="ARBA" id="ARBA00023242"/>
    </source>
</evidence>
<keyword evidence="4" id="KW-0539">Nucleus</keyword>
<evidence type="ECO:0000256" key="2">
    <source>
        <dbReference type="ARBA" id="ARBA00007354"/>
    </source>
</evidence>
<feature type="compositionally biased region" description="Basic and acidic residues" evidence="5">
    <location>
        <begin position="164"/>
        <end position="173"/>
    </location>
</feature>
<feature type="compositionally biased region" description="Polar residues" evidence="5">
    <location>
        <begin position="551"/>
        <end position="568"/>
    </location>
</feature>
<feature type="region of interest" description="Disordered" evidence="5">
    <location>
        <begin position="420"/>
        <end position="500"/>
    </location>
</feature>
<feature type="compositionally biased region" description="Pro residues" evidence="5">
    <location>
        <begin position="673"/>
        <end position="682"/>
    </location>
</feature>
<evidence type="ECO:0000313" key="8">
    <source>
        <dbReference type="Proteomes" id="UP001295444"/>
    </source>
</evidence>
<evidence type="ECO:0000313" key="7">
    <source>
        <dbReference type="EMBL" id="CAH2301691.1"/>
    </source>
</evidence>
<dbReference type="Pfam" id="PF18876">
    <property type="entry name" value="AFF4_CHD"/>
    <property type="match status" value="1"/>
</dbReference>
<dbReference type="Proteomes" id="UP001295444">
    <property type="component" value="Chromosome 06"/>
</dbReference>
<feature type="compositionally biased region" description="Basic and acidic residues" evidence="5">
    <location>
        <begin position="769"/>
        <end position="791"/>
    </location>
</feature>
<comment type="similarity">
    <text evidence="2">Belongs to the AF4 family.</text>
</comment>
<name>A0AAD1SHH6_PELCU</name>
<dbReference type="EMBL" id="OW240917">
    <property type="protein sequence ID" value="CAH2301691.1"/>
    <property type="molecule type" value="Genomic_DNA"/>
</dbReference>
<feature type="compositionally biased region" description="Polar residues" evidence="5">
    <location>
        <begin position="1057"/>
        <end position="1081"/>
    </location>
</feature>
<feature type="region of interest" description="Disordered" evidence="5">
    <location>
        <begin position="513"/>
        <end position="692"/>
    </location>
</feature>
<keyword evidence="8" id="KW-1185">Reference proteome</keyword>
<dbReference type="Pfam" id="PF05110">
    <property type="entry name" value="AF-4"/>
    <property type="match status" value="2"/>
</dbReference>
<feature type="compositionally biased region" description="Basic residues" evidence="5">
    <location>
        <begin position="646"/>
        <end position="662"/>
    </location>
</feature>
<dbReference type="PANTHER" id="PTHR10528:SF6">
    <property type="entry name" value="AF4_FMR2 FAMILY MEMBER 1"/>
    <property type="match status" value="1"/>
</dbReference>
<feature type="compositionally biased region" description="Low complexity" evidence="5">
    <location>
        <begin position="1082"/>
        <end position="1093"/>
    </location>
</feature>
<feature type="compositionally biased region" description="Polar residues" evidence="5">
    <location>
        <begin position="244"/>
        <end position="267"/>
    </location>
</feature>
<feature type="compositionally biased region" description="Basic and acidic residues" evidence="5">
    <location>
        <begin position="809"/>
        <end position="827"/>
    </location>
</feature>
<feature type="region of interest" description="Disordered" evidence="5">
    <location>
        <begin position="1"/>
        <end position="53"/>
    </location>
</feature>
<evidence type="ECO:0000256" key="5">
    <source>
        <dbReference type="SAM" id="MobiDB-lite"/>
    </source>
</evidence>
<feature type="compositionally biased region" description="Basic and acidic residues" evidence="5">
    <location>
        <begin position="95"/>
        <end position="104"/>
    </location>
</feature>
<feature type="region of interest" description="Disordered" evidence="5">
    <location>
        <begin position="89"/>
        <end position="267"/>
    </location>
</feature>